<evidence type="ECO:0000313" key="2">
    <source>
        <dbReference type="Proteomes" id="UP000316882"/>
    </source>
</evidence>
<comment type="caution">
    <text evidence="1">The sequence shown here is derived from an EMBL/GenBank/DDBJ whole genome shotgun (WGS) entry which is preliminary data.</text>
</comment>
<dbReference type="Proteomes" id="UP000316882">
    <property type="component" value="Unassembled WGS sequence"/>
</dbReference>
<organism evidence="1 2">
    <name type="scientific">Brevibacillus parabrevis</name>
    <dbReference type="NCBI Taxonomy" id="54914"/>
    <lineage>
        <taxon>Bacteria</taxon>
        <taxon>Bacillati</taxon>
        <taxon>Bacillota</taxon>
        <taxon>Bacilli</taxon>
        <taxon>Bacillales</taxon>
        <taxon>Paenibacillaceae</taxon>
        <taxon>Brevibacillus</taxon>
    </lineage>
</organism>
<name>A0A4Y3PN81_BREPA</name>
<proteinExistence type="predicted"/>
<accession>A0A4Y3PN81</accession>
<sequence length="252" mass="28965">MNLALIPLTIMLLLNDTTHLPSNLMSTQKPMINSDQPTTQKCKIIVDEYDALLMWNDLKYLRNYESDTKGLERGKKVGEVSFKVNGNVCLGYRIKNGDATWAEIGTPIYQVKGYSEKFRLFVGNELYEAKENPDAKKIGDLFDISGKVKKVTLEYIDKNDKVYSVDLSDEDTSQFAAEFLSLDHVPFKKIYKRLPPKPQEYTVIIYLHDGSSFRILYWPKENAFTRGYGNDKIKKIIVDYVDQLAKKAQSHK</sequence>
<dbReference type="AlphaFoldDB" id="A0A4Y3PN81"/>
<dbReference type="RefSeq" id="WP_122962700.1">
    <property type="nucleotide sequence ID" value="NZ_BJMH01000078.1"/>
</dbReference>
<keyword evidence="2" id="KW-1185">Reference proteome</keyword>
<protein>
    <submittedName>
        <fullName evidence="1">Uncharacterized protein</fullName>
    </submittedName>
</protein>
<gene>
    <name evidence="1" type="ORF">BPA01_55100</name>
</gene>
<evidence type="ECO:0000313" key="1">
    <source>
        <dbReference type="EMBL" id="GEB35930.1"/>
    </source>
</evidence>
<dbReference type="EMBL" id="BJMH01000078">
    <property type="protein sequence ID" value="GEB35930.1"/>
    <property type="molecule type" value="Genomic_DNA"/>
</dbReference>
<reference evidence="1 2" key="1">
    <citation type="submission" date="2019-06" db="EMBL/GenBank/DDBJ databases">
        <title>Whole genome shotgun sequence of Brevibacillus parabrevis NBRC 12334.</title>
        <authorList>
            <person name="Hosoyama A."/>
            <person name="Uohara A."/>
            <person name="Ohji S."/>
            <person name="Ichikawa N."/>
        </authorList>
    </citation>
    <scope>NUCLEOTIDE SEQUENCE [LARGE SCALE GENOMIC DNA]</scope>
    <source>
        <strain evidence="1 2">NBRC 12334</strain>
    </source>
</reference>